<evidence type="ECO:0000313" key="2">
    <source>
        <dbReference type="Proteomes" id="UP001622950"/>
    </source>
</evidence>
<dbReference type="EMBL" id="JBJHQE010000118">
    <property type="protein sequence ID" value="MFK9084980.1"/>
    <property type="molecule type" value="Genomic_DNA"/>
</dbReference>
<sequence length="79" mass="9491">MERRSIEGIRARHGVRTALHRLREPVWAAITRLQRWRQLSRDRSELAQLSDDCLRDIGLSRADVRRESTRPFWDDPLKR</sequence>
<evidence type="ECO:0000313" key="1">
    <source>
        <dbReference type="EMBL" id="MFK9084980.1"/>
    </source>
</evidence>
<dbReference type="Proteomes" id="UP001622950">
    <property type="component" value="Unassembled WGS sequence"/>
</dbReference>
<accession>A0ACC7N7U9</accession>
<comment type="caution">
    <text evidence="1">The sequence shown here is derived from an EMBL/GenBank/DDBJ whole genome shotgun (WGS) entry which is preliminary data.</text>
</comment>
<keyword evidence="2" id="KW-1185">Reference proteome</keyword>
<organism evidence="1 2">
    <name type="scientific">Pseudomonas neuropathica</name>
    <dbReference type="NCBI Taxonomy" id="2730425"/>
    <lineage>
        <taxon>Bacteria</taxon>
        <taxon>Pseudomonadati</taxon>
        <taxon>Pseudomonadota</taxon>
        <taxon>Gammaproteobacteria</taxon>
        <taxon>Pseudomonadales</taxon>
        <taxon>Pseudomonadaceae</taxon>
        <taxon>Pseudomonas</taxon>
    </lineage>
</organism>
<gene>
    <name evidence="1" type="ORF">ACJEBM_30450</name>
</gene>
<proteinExistence type="predicted"/>
<reference evidence="1" key="1">
    <citation type="submission" date="2024-11" db="EMBL/GenBank/DDBJ databases">
        <authorList>
            <person name="Lucas J.A."/>
        </authorList>
    </citation>
    <scope>NUCLEOTIDE SEQUENCE</scope>
    <source>
        <strain evidence="1">Z 8.8</strain>
    </source>
</reference>
<name>A0ACC7N7U9_9PSED</name>
<protein>
    <submittedName>
        <fullName evidence="1">DUF1127 domain-containing protein</fullName>
    </submittedName>
</protein>